<accession>A0A9W3PAZ6</accession>
<keyword evidence="1" id="KW-0732">Signal</keyword>
<gene>
    <name evidence="2" type="ORF">GEM_3635</name>
</gene>
<feature type="chain" id="PRO_5040744193" description="DUF1120 domain-containing protein" evidence="1">
    <location>
        <begin position="26"/>
        <end position="211"/>
    </location>
</feature>
<dbReference type="KEGG" id="bct:GEM_3635"/>
<sequence>MHRKHLLAPSLLACAMLLSAGHALAGTDLSVNGHIRPGSACSLTLGKGGTVDLGTISSKDLQETGLTTFDKHEISLSIQCQAPTKIAFRVLDNRAGTAFQGFGFGLGASGGKKIGRYLLLPKDRIGDGTALSHLVRWGNGSWNGAGSEMYTWKVSPSMTSSWSKPGYNLPQAFQNISSRLGFEIDIAPASNLDVSQEIAIDGSATVELVYL</sequence>
<evidence type="ECO:0000256" key="1">
    <source>
        <dbReference type="SAM" id="SignalP"/>
    </source>
</evidence>
<evidence type="ECO:0000313" key="3">
    <source>
        <dbReference type="Proteomes" id="UP000032866"/>
    </source>
</evidence>
<feature type="signal peptide" evidence="1">
    <location>
        <begin position="1"/>
        <end position="25"/>
    </location>
</feature>
<evidence type="ECO:0000313" key="2">
    <source>
        <dbReference type="EMBL" id="AFQ50025.1"/>
    </source>
</evidence>
<organism evidence="2 3">
    <name type="scientific">Burkholderia cepacia GG4</name>
    <dbReference type="NCBI Taxonomy" id="1009846"/>
    <lineage>
        <taxon>Bacteria</taxon>
        <taxon>Pseudomonadati</taxon>
        <taxon>Pseudomonadota</taxon>
        <taxon>Betaproteobacteria</taxon>
        <taxon>Burkholderiales</taxon>
        <taxon>Burkholderiaceae</taxon>
        <taxon>Burkholderia</taxon>
        <taxon>Burkholderia cepacia complex</taxon>
    </lineage>
</organism>
<reference evidence="2 3" key="1">
    <citation type="journal article" date="2012" name="J. Bacteriol.">
        <title>Complete Genome Sequence of Burkholderia sp. Strain GG4, a Betaproteobacterium That Reduces 3-Oxo-N-Acylhomoserine Lactones and Produces Different N-Acylhomoserine Lactones.</title>
        <authorList>
            <person name="Hong K.W."/>
            <person name="Koh C.L."/>
            <person name="Sam C.K."/>
            <person name="Yin W.F."/>
            <person name="Chan K.G."/>
        </authorList>
    </citation>
    <scope>NUCLEOTIDE SEQUENCE [LARGE SCALE GENOMIC DNA]</scope>
    <source>
        <strain evidence="2 3">GG4</strain>
    </source>
</reference>
<protein>
    <recommendedName>
        <fullName evidence="4">DUF1120 domain-containing protein</fullName>
    </recommendedName>
</protein>
<proteinExistence type="predicted"/>
<dbReference type="Pfam" id="PF06551">
    <property type="entry name" value="DUF1120"/>
    <property type="match status" value="1"/>
</dbReference>
<dbReference type="EMBL" id="CP003775">
    <property type="protein sequence ID" value="AFQ50025.1"/>
    <property type="molecule type" value="Genomic_DNA"/>
</dbReference>
<dbReference type="Proteomes" id="UP000032866">
    <property type="component" value="Chromosome 2"/>
</dbReference>
<dbReference type="RefSeq" id="WP_014898797.1">
    <property type="nucleotide sequence ID" value="NC_018514.1"/>
</dbReference>
<dbReference type="AlphaFoldDB" id="A0A9W3PAZ6"/>
<evidence type="ECO:0008006" key="4">
    <source>
        <dbReference type="Google" id="ProtNLM"/>
    </source>
</evidence>
<dbReference type="InterPro" id="IPR010546">
    <property type="entry name" value="DUF1120"/>
</dbReference>
<name>A0A9W3PAZ6_BURCE</name>